<dbReference type="EC" id="3.1.3.18" evidence="4"/>
<dbReference type="CDD" id="cd07505">
    <property type="entry name" value="HAD_BPGM-like"/>
    <property type="match status" value="1"/>
</dbReference>
<dbReference type="NCBIfam" id="TIGR01509">
    <property type="entry name" value="HAD-SF-IA-v3"/>
    <property type="match status" value="1"/>
</dbReference>
<dbReference type="PANTHER" id="PTHR43434">
    <property type="entry name" value="PHOSPHOGLYCOLATE PHOSPHATASE"/>
    <property type="match status" value="1"/>
</dbReference>
<dbReference type="InterPro" id="IPR036412">
    <property type="entry name" value="HAD-like_sf"/>
</dbReference>
<dbReference type="Pfam" id="PF00702">
    <property type="entry name" value="Hydrolase"/>
    <property type="match status" value="1"/>
</dbReference>
<evidence type="ECO:0000313" key="6">
    <source>
        <dbReference type="Proteomes" id="UP001156882"/>
    </source>
</evidence>
<dbReference type="InterPro" id="IPR023214">
    <property type="entry name" value="HAD_sf"/>
</dbReference>
<dbReference type="Gene3D" id="1.10.150.240">
    <property type="entry name" value="Putative phosphatase, domain 2"/>
    <property type="match status" value="1"/>
</dbReference>
<evidence type="ECO:0000256" key="2">
    <source>
        <dbReference type="ARBA" id="ARBA00004818"/>
    </source>
</evidence>
<dbReference type="SUPFAM" id="SSF56784">
    <property type="entry name" value="HAD-like"/>
    <property type="match status" value="1"/>
</dbReference>
<keyword evidence="6" id="KW-1185">Reference proteome</keyword>
<gene>
    <name evidence="5" type="ORF">GCM10007874_61650</name>
</gene>
<comment type="catalytic activity">
    <reaction evidence="1">
        <text>2-phosphoglycolate + H2O = glycolate + phosphate</text>
        <dbReference type="Rhea" id="RHEA:14369"/>
        <dbReference type="ChEBI" id="CHEBI:15377"/>
        <dbReference type="ChEBI" id="CHEBI:29805"/>
        <dbReference type="ChEBI" id="CHEBI:43474"/>
        <dbReference type="ChEBI" id="CHEBI:58033"/>
        <dbReference type="EC" id="3.1.3.18"/>
    </reaction>
</comment>
<name>A0ABQ6CTR0_9HYPH</name>
<evidence type="ECO:0000313" key="5">
    <source>
        <dbReference type="EMBL" id="GLS23145.1"/>
    </source>
</evidence>
<comment type="similarity">
    <text evidence="3">Belongs to the HAD-like hydrolase superfamily. CbbY/CbbZ/Gph/YieH family.</text>
</comment>
<comment type="pathway">
    <text evidence="2">Organic acid metabolism; glycolate biosynthesis; glycolate from 2-phosphoglycolate: step 1/1.</text>
</comment>
<evidence type="ECO:0000256" key="3">
    <source>
        <dbReference type="ARBA" id="ARBA00006171"/>
    </source>
</evidence>
<dbReference type="SFLD" id="SFLDS00003">
    <property type="entry name" value="Haloacid_Dehalogenase"/>
    <property type="match status" value="1"/>
</dbReference>
<dbReference type="InterPro" id="IPR006439">
    <property type="entry name" value="HAD-SF_hydro_IA"/>
</dbReference>
<evidence type="ECO:0000256" key="1">
    <source>
        <dbReference type="ARBA" id="ARBA00000830"/>
    </source>
</evidence>
<organism evidence="5 6">
    <name type="scientific">Labrys miyagiensis</name>
    <dbReference type="NCBI Taxonomy" id="346912"/>
    <lineage>
        <taxon>Bacteria</taxon>
        <taxon>Pseudomonadati</taxon>
        <taxon>Pseudomonadota</taxon>
        <taxon>Alphaproteobacteria</taxon>
        <taxon>Hyphomicrobiales</taxon>
        <taxon>Xanthobacteraceae</taxon>
        <taxon>Labrys</taxon>
    </lineage>
</organism>
<dbReference type="PANTHER" id="PTHR43434:SF1">
    <property type="entry name" value="PHOSPHOGLYCOLATE PHOSPHATASE"/>
    <property type="match status" value="1"/>
</dbReference>
<protein>
    <recommendedName>
        <fullName evidence="4">phosphoglycolate phosphatase</fullName>
        <ecNumber evidence="4">3.1.3.18</ecNumber>
    </recommendedName>
</protein>
<dbReference type="InterPro" id="IPR050155">
    <property type="entry name" value="HAD-like_hydrolase_sf"/>
</dbReference>
<accession>A0ABQ6CTR0</accession>
<sequence>MSVKAVAWDIDGTLADSEPLHEKVLFEVCQHFGADISDLPPDHFRGVHMGDVWAELKGRFSPDTSEEAWQEAIIDTYVEKRAGIRVMDGALETVKALAAAGIRQGCVSNSSRRIVDANVEALGIAGYLDFSISLDDVERGKPDPEPYAQACHRFGLAPGEVLAVEDSFAGFSSATGAGLVTAFYAPAGGGIEGADHVITDLRRVRDLIDEETIPA</sequence>
<reference evidence="6" key="1">
    <citation type="journal article" date="2019" name="Int. J. Syst. Evol. Microbiol.">
        <title>The Global Catalogue of Microorganisms (GCM) 10K type strain sequencing project: providing services to taxonomists for standard genome sequencing and annotation.</title>
        <authorList>
            <consortium name="The Broad Institute Genomics Platform"/>
            <consortium name="The Broad Institute Genome Sequencing Center for Infectious Disease"/>
            <person name="Wu L."/>
            <person name="Ma J."/>
        </authorList>
    </citation>
    <scope>NUCLEOTIDE SEQUENCE [LARGE SCALE GENOMIC DNA]</scope>
    <source>
        <strain evidence="6">NBRC 101365</strain>
    </source>
</reference>
<dbReference type="EMBL" id="BSPC01000069">
    <property type="protein sequence ID" value="GLS23145.1"/>
    <property type="molecule type" value="Genomic_DNA"/>
</dbReference>
<proteinExistence type="inferred from homology"/>
<dbReference type="InterPro" id="IPR023198">
    <property type="entry name" value="PGP-like_dom2"/>
</dbReference>
<evidence type="ECO:0000256" key="4">
    <source>
        <dbReference type="ARBA" id="ARBA00013078"/>
    </source>
</evidence>
<comment type="caution">
    <text evidence="5">The sequence shown here is derived from an EMBL/GenBank/DDBJ whole genome shotgun (WGS) entry which is preliminary data.</text>
</comment>
<dbReference type="SFLD" id="SFLDG01135">
    <property type="entry name" value="C1.5.6:_HAD__Beta-PGM__Phospha"/>
    <property type="match status" value="1"/>
</dbReference>
<dbReference type="Gene3D" id="3.40.50.1000">
    <property type="entry name" value="HAD superfamily/HAD-like"/>
    <property type="match status" value="1"/>
</dbReference>
<dbReference type="SFLD" id="SFLDG01129">
    <property type="entry name" value="C1.5:_HAD__Beta-PGM__Phosphata"/>
    <property type="match status" value="1"/>
</dbReference>
<dbReference type="Proteomes" id="UP001156882">
    <property type="component" value="Unassembled WGS sequence"/>
</dbReference>
<dbReference type="PRINTS" id="PR00413">
    <property type="entry name" value="HADHALOGNASE"/>
</dbReference>
<dbReference type="RefSeq" id="WP_284316070.1">
    <property type="nucleotide sequence ID" value="NZ_BSPC01000069.1"/>
</dbReference>